<evidence type="ECO:0000256" key="1">
    <source>
        <dbReference type="SAM" id="MobiDB-lite"/>
    </source>
</evidence>
<feature type="compositionally biased region" description="Basic and acidic residues" evidence="1">
    <location>
        <begin position="88"/>
        <end position="106"/>
    </location>
</feature>
<organism evidence="2">
    <name type="scientific">Auxenochlorella protothecoides</name>
    <name type="common">Green microalga</name>
    <name type="synonym">Chlorella protothecoides</name>
    <dbReference type="NCBI Taxonomy" id="3075"/>
    <lineage>
        <taxon>Eukaryota</taxon>
        <taxon>Viridiplantae</taxon>
        <taxon>Chlorophyta</taxon>
        <taxon>core chlorophytes</taxon>
        <taxon>Trebouxiophyceae</taxon>
        <taxon>Chlorellales</taxon>
        <taxon>Chlorellaceae</taxon>
        <taxon>Auxenochlorella</taxon>
    </lineage>
</organism>
<gene>
    <name evidence="2" type="ORF">g.10183</name>
</gene>
<sequence>MDRIRKLPLCMAPPAMTQGFFKPLRCSDRPIPTHSCPCTLLLPQDSVALLASLPLQVRATLLEAAKLAAPAFRAGLLRSPMPLMTEAHMNEQSRDEKLNESEERHIRSSQQAVAADAAVQLSPTDL</sequence>
<protein>
    <submittedName>
        <fullName evidence="2">Uncharacterized protein</fullName>
    </submittedName>
</protein>
<name>A0A1D2A3R7_AUXPR</name>
<feature type="compositionally biased region" description="Low complexity" evidence="1">
    <location>
        <begin position="110"/>
        <end position="120"/>
    </location>
</feature>
<dbReference type="AlphaFoldDB" id="A0A1D2A3R7"/>
<accession>A0A1D2A3R7</accession>
<feature type="region of interest" description="Disordered" evidence="1">
    <location>
        <begin position="85"/>
        <end position="126"/>
    </location>
</feature>
<proteinExistence type="predicted"/>
<reference evidence="2" key="1">
    <citation type="submission" date="2015-08" db="EMBL/GenBank/DDBJ databases">
        <authorList>
            <person name="Babu N.S."/>
            <person name="Beckwith C.J."/>
            <person name="Beseler K.G."/>
            <person name="Brison A."/>
            <person name="Carone J.V."/>
            <person name="Caskin T.P."/>
            <person name="Diamond M."/>
            <person name="Durham M.E."/>
            <person name="Foxe J.M."/>
            <person name="Go M."/>
            <person name="Henderson B.A."/>
            <person name="Jones I.B."/>
            <person name="McGettigan J.A."/>
            <person name="Micheletti S.J."/>
            <person name="Nasrallah M.E."/>
            <person name="Ortiz D."/>
            <person name="Piller C.R."/>
            <person name="Privatt S.R."/>
            <person name="Schneider S.L."/>
            <person name="Sharp S."/>
            <person name="Smith T.C."/>
            <person name="Stanton J.D."/>
            <person name="Ullery H.E."/>
            <person name="Wilson R.J."/>
            <person name="Serrano M.G."/>
            <person name="Buck G."/>
            <person name="Lee V."/>
            <person name="Wang Y."/>
            <person name="Carvalho R."/>
            <person name="Voegtly L."/>
            <person name="Shi R."/>
            <person name="Duckworth R."/>
            <person name="Johnson A."/>
            <person name="Loviza R."/>
            <person name="Walstead R."/>
            <person name="Shah Z."/>
            <person name="Kiflezghi M."/>
            <person name="Wade K."/>
            <person name="Ball S.L."/>
            <person name="Bradley K.W."/>
            <person name="Asai D.J."/>
            <person name="Bowman C.A."/>
            <person name="Russell D.A."/>
            <person name="Pope W.H."/>
            <person name="Jacobs-Sera D."/>
            <person name="Hendrix R.W."/>
            <person name="Hatfull G.F."/>
        </authorList>
    </citation>
    <scope>NUCLEOTIDE SEQUENCE</scope>
</reference>
<dbReference type="EMBL" id="GDKF01004790">
    <property type="protein sequence ID" value="JAT73832.1"/>
    <property type="molecule type" value="Transcribed_RNA"/>
</dbReference>
<evidence type="ECO:0000313" key="2">
    <source>
        <dbReference type="EMBL" id="JAT73832.1"/>
    </source>
</evidence>